<dbReference type="Proteomes" id="UP000814033">
    <property type="component" value="Unassembled WGS sequence"/>
</dbReference>
<name>A0ACB8RSS3_9AGAM</name>
<keyword evidence="2" id="KW-1185">Reference proteome</keyword>
<proteinExistence type="predicted"/>
<protein>
    <submittedName>
        <fullName evidence="1">Uncharacterized protein</fullName>
    </submittedName>
</protein>
<reference evidence="1" key="1">
    <citation type="submission" date="2021-02" db="EMBL/GenBank/DDBJ databases">
        <authorList>
            <consortium name="DOE Joint Genome Institute"/>
            <person name="Ahrendt S."/>
            <person name="Looney B.P."/>
            <person name="Miyauchi S."/>
            <person name="Morin E."/>
            <person name="Drula E."/>
            <person name="Courty P.E."/>
            <person name="Chicoki N."/>
            <person name="Fauchery L."/>
            <person name="Kohler A."/>
            <person name="Kuo A."/>
            <person name="Labutti K."/>
            <person name="Pangilinan J."/>
            <person name="Lipzen A."/>
            <person name="Riley R."/>
            <person name="Andreopoulos W."/>
            <person name="He G."/>
            <person name="Johnson J."/>
            <person name="Barry K.W."/>
            <person name="Grigoriev I.V."/>
            <person name="Nagy L."/>
            <person name="Hibbett D."/>
            <person name="Henrissat B."/>
            <person name="Matheny P.B."/>
            <person name="Labbe J."/>
            <person name="Martin F."/>
        </authorList>
    </citation>
    <scope>NUCLEOTIDE SEQUENCE</scope>
    <source>
        <strain evidence="1">FP105234-sp</strain>
    </source>
</reference>
<gene>
    <name evidence="1" type="ORF">FA95DRAFT_1281522</name>
</gene>
<sequence>MLCDRGASAKASRPTGRIGLIQSLQRLVSTQGRCRKISLIEDPRSRDVILQPAVREAARGRSEAQMLGRRGCTRRGRDEDLQATDTIFSRSTRRRAVRSDHWIRCSVVAVFLRVSRPCQV</sequence>
<organism evidence="1 2">
    <name type="scientific">Auriscalpium vulgare</name>
    <dbReference type="NCBI Taxonomy" id="40419"/>
    <lineage>
        <taxon>Eukaryota</taxon>
        <taxon>Fungi</taxon>
        <taxon>Dikarya</taxon>
        <taxon>Basidiomycota</taxon>
        <taxon>Agaricomycotina</taxon>
        <taxon>Agaricomycetes</taxon>
        <taxon>Russulales</taxon>
        <taxon>Auriscalpiaceae</taxon>
        <taxon>Auriscalpium</taxon>
    </lineage>
</organism>
<comment type="caution">
    <text evidence="1">The sequence shown here is derived from an EMBL/GenBank/DDBJ whole genome shotgun (WGS) entry which is preliminary data.</text>
</comment>
<dbReference type="EMBL" id="MU275910">
    <property type="protein sequence ID" value="KAI0047143.1"/>
    <property type="molecule type" value="Genomic_DNA"/>
</dbReference>
<evidence type="ECO:0000313" key="1">
    <source>
        <dbReference type="EMBL" id="KAI0047143.1"/>
    </source>
</evidence>
<accession>A0ACB8RSS3</accession>
<reference evidence="1" key="2">
    <citation type="journal article" date="2022" name="New Phytol.">
        <title>Evolutionary transition to the ectomycorrhizal habit in the genomes of a hyperdiverse lineage of mushroom-forming fungi.</title>
        <authorList>
            <person name="Looney B."/>
            <person name="Miyauchi S."/>
            <person name="Morin E."/>
            <person name="Drula E."/>
            <person name="Courty P.E."/>
            <person name="Kohler A."/>
            <person name="Kuo A."/>
            <person name="LaButti K."/>
            <person name="Pangilinan J."/>
            <person name="Lipzen A."/>
            <person name="Riley R."/>
            <person name="Andreopoulos W."/>
            <person name="He G."/>
            <person name="Johnson J."/>
            <person name="Nolan M."/>
            <person name="Tritt A."/>
            <person name="Barry K.W."/>
            <person name="Grigoriev I.V."/>
            <person name="Nagy L.G."/>
            <person name="Hibbett D."/>
            <person name="Henrissat B."/>
            <person name="Matheny P.B."/>
            <person name="Labbe J."/>
            <person name="Martin F.M."/>
        </authorList>
    </citation>
    <scope>NUCLEOTIDE SEQUENCE</scope>
    <source>
        <strain evidence="1">FP105234-sp</strain>
    </source>
</reference>
<evidence type="ECO:0000313" key="2">
    <source>
        <dbReference type="Proteomes" id="UP000814033"/>
    </source>
</evidence>